<reference evidence="1" key="1">
    <citation type="submission" date="2022-07" db="EMBL/GenBank/DDBJ databases">
        <title>Genome Sequence of Phlebia brevispora.</title>
        <authorList>
            <person name="Buettner E."/>
        </authorList>
    </citation>
    <scope>NUCLEOTIDE SEQUENCE</scope>
    <source>
        <strain evidence="1">MPL23</strain>
    </source>
</reference>
<proteinExistence type="predicted"/>
<evidence type="ECO:0000313" key="2">
    <source>
        <dbReference type="Proteomes" id="UP001148662"/>
    </source>
</evidence>
<accession>A0ACC1T857</accession>
<dbReference type="Proteomes" id="UP001148662">
    <property type="component" value="Unassembled WGS sequence"/>
</dbReference>
<name>A0ACC1T857_9APHY</name>
<dbReference type="EMBL" id="JANHOG010000346">
    <property type="protein sequence ID" value="KAJ3555273.1"/>
    <property type="molecule type" value="Genomic_DNA"/>
</dbReference>
<evidence type="ECO:0000313" key="1">
    <source>
        <dbReference type="EMBL" id="KAJ3555273.1"/>
    </source>
</evidence>
<comment type="caution">
    <text evidence="1">The sequence shown here is derived from an EMBL/GenBank/DDBJ whole genome shotgun (WGS) entry which is preliminary data.</text>
</comment>
<keyword evidence="2" id="KW-1185">Reference proteome</keyword>
<sequence>MSLLGAYHSARRFDAICAWALPPDVSSIRTITNDPLQSTLRTVRRQITPSRARRKPEVEHPVSPDAELTSVVDTPPKESLQDDFLGGPLVVASDLVQGLFAFLLCKLGARSFEVTHISHVGNPLRNTFSLLRFTLYYPCADSEDQQDDITGMRDAALNLHTEDMWFAYQLVSDAHAS</sequence>
<organism evidence="1 2">
    <name type="scientific">Phlebia brevispora</name>
    <dbReference type="NCBI Taxonomy" id="194682"/>
    <lineage>
        <taxon>Eukaryota</taxon>
        <taxon>Fungi</taxon>
        <taxon>Dikarya</taxon>
        <taxon>Basidiomycota</taxon>
        <taxon>Agaricomycotina</taxon>
        <taxon>Agaricomycetes</taxon>
        <taxon>Polyporales</taxon>
        <taxon>Meruliaceae</taxon>
        <taxon>Phlebia</taxon>
    </lineage>
</organism>
<gene>
    <name evidence="1" type="ORF">NM688_g2671</name>
</gene>
<protein>
    <submittedName>
        <fullName evidence="1">Uncharacterized protein</fullName>
    </submittedName>
</protein>